<evidence type="ECO:0000313" key="1">
    <source>
        <dbReference type="EMBL" id="HIV25053.1"/>
    </source>
</evidence>
<sequence length="87" mass="10306">MKKVIGLTILIVTVFFISFQYKKLKEDREFQITEDSTWGELYRHYDPEGFEALTEQQQEQLDSTLVTDGAPFTWVVKEDGEFVFEFQ</sequence>
<dbReference type="AlphaFoldDB" id="A0A9D1P1V9"/>
<name>A0A9D1P1V9_9FIRM</name>
<gene>
    <name evidence="1" type="ORF">IAB71_04575</name>
</gene>
<accession>A0A9D1P1V9</accession>
<protein>
    <submittedName>
        <fullName evidence="1">Uncharacterized protein</fullName>
    </submittedName>
</protein>
<proteinExistence type="predicted"/>
<reference evidence="1" key="2">
    <citation type="journal article" date="2021" name="PeerJ">
        <title>Extensive microbial diversity within the chicken gut microbiome revealed by metagenomics and culture.</title>
        <authorList>
            <person name="Gilroy R."/>
            <person name="Ravi A."/>
            <person name="Getino M."/>
            <person name="Pursley I."/>
            <person name="Horton D.L."/>
            <person name="Alikhan N.F."/>
            <person name="Baker D."/>
            <person name="Gharbi K."/>
            <person name="Hall N."/>
            <person name="Watson M."/>
            <person name="Adriaenssens E.M."/>
            <person name="Foster-Nyarko E."/>
            <person name="Jarju S."/>
            <person name="Secka A."/>
            <person name="Antonio M."/>
            <person name="Oren A."/>
            <person name="Chaudhuri R.R."/>
            <person name="La Ragione R."/>
            <person name="Hildebrand F."/>
            <person name="Pallen M.J."/>
        </authorList>
    </citation>
    <scope>NUCLEOTIDE SEQUENCE</scope>
    <source>
        <strain evidence="1">CHK188-20938</strain>
    </source>
</reference>
<dbReference type="Proteomes" id="UP000824169">
    <property type="component" value="Unassembled WGS sequence"/>
</dbReference>
<dbReference type="EMBL" id="DVOO01000013">
    <property type="protein sequence ID" value="HIV25053.1"/>
    <property type="molecule type" value="Genomic_DNA"/>
</dbReference>
<organism evidence="1 2">
    <name type="scientific">Candidatus Scatomonas pullistercoris</name>
    <dbReference type="NCBI Taxonomy" id="2840920"/>
    <lineage>
        <taxon>Bacteria</taxon>
        <taxon>Bacillati</taxon>
        <taxon>Bacillota</taxon>
        <taxon>Clostridia</taxon>
        <taxon>Lachnospirales</taxon>
        <taxon>Lachnospiraceae</taxon>
        <taxon>Lachnospiraceae incertae sedis</taxon>
        <taxon>Candidatus Scatomonas</taxon>
    </lineage>
</organism>
<reference evidence="1" key="1">
    <citation type="submission" date="2020-10" db="EMBL/GenBank/DDBJ databases">
        <authorList>
            <person name="Gilroy R."/>
        </authorList>
    </citation>
    <scope>NUCLEOTIDE SEQUENCE</scope>
    <source>
        <strain evidence="1">CHK188-20938</strain>
    </source>
</reference>
<comment type="caution">
    <text evidence="1">The sequence shown here is derived from an EMBL/GenBank/DDBJ whole genome shotgun (WGS) entry which is preliminary data.</text>
</comment>
<evidence type="ECO:0000313" key="2">
    <source>
        <dbReference type="Proteomes" id="UP000824169"/>
    </source>
</evidence>